<evidence type="ECO:0000259" key="6">
    <source>
        <dbReference type="Pfam" id="PF03942"/>
    </source>
</evidence>
<dbReference type="EC" id="2.5.1.25" evidence="1"/>
<reference evidence="7" key="1">
    <citation type="submission" date="2023-06" db="EMBL/GenBank/DDBJ databases">
        <title>Survivors Of The Sea: Transcriptome response of Skeletonema marinoi to long-term dormancy.</title>
        <authorList>
            <person name="Pinder M.I.M."/>
            <person name="Kourtchenko O."/>
            <person name="Robertson E.K."/>
            <person name="Larsson T."/>
            <person name="Maumus F."/>
            <person name="Osuna-Cruz C.M."/>
            <person name="Vancaester E."/>
            <person name="Stenow R."/>
            <person name="Vandepoele K."/>
            <person name="Ploug H."/>
            <person name="Bruchert V."/>
            <person name="Godhe A."/>
            <person name="Topel M."/>
        </authorList>
    </citation>
    <scope>NUCLEOTIDE SEQUENCE</scope>
    <source>
        <strain evidence="7">R05AC</strain>
    </source>
</reference>
<name>A0AAD8YHA9_9STRA</name>
<evidence type="ECO:0000256" key="4">
    <source>
        <dbReference type="ARBA" id="ARBA00022694"/>
    </source>
</evidence>
<organism evidence="7 8">
    <name type="scientific">Skeletonema marinoi</name>
    <dbReference type="NCBI Taxonomy" id="267567"/>
    <lineage>
        <taxon>Eukaryota</taxon>
        <taxon>Sar</taxon>
        <taxon>Stramenopiles</taxon>
        <taxon>Ochrophyta</taxon>
        <taxon>Bacillariophyta</taxon>
        <taxon>Coscinodiscophyceae</taxon>
        <taxon>Thalassiosirophycidae</taxon>
        <taxon>Thalassiosirales</taxon>
        <taxon>Skeletonemataceae</taxon>
        <taxon>Skeletonema</taxon>
        <taxon>Skeletonema marinoi-dohrnii complex</taxon>
    </lineage>
</organism>
<evidence type="ECO:0000256" key="1">
    <source>
        <dbReference type="ARBA" id="ARBA00012386"/>
    </source>
</evidence>
<evidence type="ECO:0000313" key="7">
    <source>
        <dbReference type="EMBL" id="KAK1746288.1"/>
    </source>
</evidence>
<dbReference type="InterPro" id="IPR005636">
    <property type="entry name" value="DTW"/>
</dbReference>
<comment type="catalytic activity">
    <reaction evidence="5">
        <text>a uridine in tRNA + S-adenosyl-L-methionine = a 3-[(3S)-3-amino-3-carboxypropyl]uridine in tRNA + S-methyl-5'-thioadenosine + H(+)</text>
        <dbReference type="Rhea" id="RHEA:62432"/>
        <dbReference type="Rhea" id="RHEA-COMP:13339"/>
        <dbReference type="Rhea" id="RHEA-COMP:16092"/>
        <dbReference type="ChEBI" id="CHEBI:15378"/>
        <dbReference type="ChEBI" id="CHEBI:17509"/>
        <dbReference type="ChEBI" id="CHEBI:59789"/>
        <dbReference type="ChEBI" id="CHEBI:65315"/>
        <dbReference type="ChEBI" id="CHEBI:82930"/>
        <dbReference type="EC" id="2.5.1.25"/>
    </reaction>
</comment>
<protein>
    <recommendedName>
        <fullName evidence="1">tRNA-uridine aminocarboxypropyltransferase</fullName>
        <ecNumber evidence="1">2.5.1.25</ecNumber>
    </recommendedName>
</protein>
<evidence type="ECO:0000256" key="2">
    <source>
        <dbReference type="ARBA" id="ARBA00022679"/>
    </source>
</evidence>
<keyword evidence="4" id="KW-0819">tRNA processing</keyword>
<keyword evidence="8" id="KW-1185">Reference proteome</keyword>
<dbReference type="Pfam" id="PF03942">
    <property type="entry name" value="DTW"/>
    <property type="match status" value="1"/>
</dbReference>
<sequence>MTIEQVDEAINARKLASTTLNEQLIAIEEDNKQNMTAAEIGRQKHRSLLPLGLQKTSILMKGLLEHEQIMNELLCRKNVTPVVLWPDKKSKRASTTISDLKRIIADNSSGNQNEGSNHGGIVIISIEGTWNTARKMVNKLPPHVLRLDLSDEIRLNFTTPEMNEGIFIDNSVTTAGVTSQSTSAPSLLSPLRRQGKELSKIMSRH</sequence>
<keyword evidence="2" id="KW-0808">Transferase</keyword>
<dbReference type="AlphaFoldDB" id="A0AAD8YHA9"/>
<gene>
    <name evidence="7" type="ORF">QTG54_002895</name>
</gene>
<evidence type="ECO:0000256" key="5">
    <source>
        <dbReference type="ARBA" id="ARBA00048718"/>
    </source>
</evidence>
<comment type="caution">
    <text evidence="7">The sequence shown here is derived from an EMBL/GenBank/DDBJ whole genome shotgun (WGS) entry which is preliminary data.</text>
</comment>
<dbReference type="GO" id="GO:0008033">
    <property type="term" value="P:tRNA processing"/>
    <property type="evidence" value="ECO:0007669"/>
    <property type="project" value="UniProtKB-KW"/>
</dbReference>
<keyword evidence="3" id="KW-0949">S-adenosyl-L-methionine</keyword>
<dbReference type="EMBL" id="JATAAI010000004">
    <property type="protein sequence ID" value="KAK1746288.1"/>
    <property type="molecule type" value="Genomic_DNA"/>
</dbReference>
<proteinExistence type="predicted"/>
<dbReference type="GO" id="GO:0016432">
    <property type="term" value="F:tRNA-uridine aminocarboxypropyltransferase activity"/>
    <property type="evidence" value="ECO:0007669"/>
    <property type="project" value="UniProtKB-EC"/>
</dbReference>
<evidence type="ECO:0000256" key="3">
    <source>
        <dbReference type="ARBA" id="ARBA00022691"/>
    </source>
</evidence>
<evidence type="ECO:0000313" key="8">
    <source>
        <dbReference type="Proteomes" id="UP001224775"/>
    </source>
</evidence>
<feature type="domain" description="DTW" evidence="6">
    <location>
        <begin position="43"/>
        <end position="143"/>
    </location>
</feature>
<dbReference type="Proteomes" id="UP001224775">
    <property type="component" value="Unassembled WGS sequence"/>
</dbReference>
<accession>A0AAD8YHA9</accession>